<dbReference type="EMBL" id="UINC01068525">
    <property type="protein sequence ID" value="SVC01220.1"/>
    <property type="molecule type" value="Genomic_DNA"/>
</dbReference>
<protein>
    <submittedName>
        <fullName evidence="1">Uncharacterized protein</fullName>
    </submittedName>
</protein>
<gene>
    <name evidence="1" type="ORF">METZ01_LOCUS254074</name>
</gene>
<organism evidence="1">
    <name type="scientific">marine metagenome</name>
    <dbReference type="NCBI Taxonomy" id="408172"/>
    <lineage>
        <taxon>unclassified sequences</taxon>
        <taxon>metagenomes</taxon>
        <taxon>ecological metagenomes</taxon>
    </lineage>
</organism>
<proteinExistence type="predicted"/>
<dbReference type="AlphaFoldDB" id="A0A382INJ0"/>
<name>A0A382INJ0_9ZZZZ</name>
<reference evidence="1" key="1">
    <citation type="submission" date="2018-05" db="EMBL/GenBank/DDBJ databases">
        <authorList>
            <person name="Lanie J.A."/>
            <person name="Ng W.-L."/>
            <person name="Kazmierczak K.M."/>
            <person name="Andrzejewski T.M."/>
            <person name="Davidsen T.M."/>
            <person name="Wayne K.J."/>
            <person name="Tettelin H."/>
            <person name="Glass J.I."/>
            <person name="Rusch D."/>
            <person name="Podicherti R."/>
            <person name="Tsui H.-C.T."/>
            <person name="Winkler M.E."/>
        </authorList>
    </citation>
    <scope>NUCLEOTIDE SEQUENCE</scope>
</reference>
<accession>A0A382INJ0</accession>
<feature type="non-terminal residue" evidence="1">
    <location>
        <position position="100"/>
    </location>
</feature>
<evidence type="ECO:0000313" key="1">
    <source>
        <dbReference type="EMBL" id="SVC01220.1"/>
    </source>
</evidence>
<sequence>MRLSTVRLCLAILLLAHTGCQRPGRLIDAVSQTIDAVEADQRSEVFRRPNDPPYGPTLILPSGLRLEDLARDATLTDSYPDPAALPFGGGRRVHYQPPGY</sequence>